<sequence length="270" mass="31079">MDVCFIHKITMGTSNKRGSQWQELMQSFCEKRKETCRASSIEAPVTKSVTKQFKTKSKYKGGWGPLGMTGYGEYTFPNGCSIIRGVWENGVMKSRTLRFSDTLEYDEYKWKYCVPPDRRFDIEYQTSIQPAGKSYLTAQQPTNEIPPGYYDTGDGLYSPNTKVVYNYHDLTSIKRATSEQEQRWIVENCRFADLGPLGPRPDMYETYQQPTDLLTPPPPPPTTSIPKIISSQFDMEYHTPEKDFYDPSKFSSPSTQKLDQKLPSNHNFKK</sequence>
<comment type="caution">
    <text evidence="6">The sequence shown here is derived from an EMBL/GenBank/DDBJ whole genome shotgun (WGS) entry which is preliminary data.</text>
</comment>
<dbReference type="Proteomes" id="UP000648187">
    <property type="component" value="Unassembled WGS sequence"/>
</dbReference>
<evidence type="ECO:0008006" key="8">
    <source>
        <dbReference type="Google" id="ProtNLM"/>
    </source>
</evidence>
<reference evidence="6" key="1">
    <citation type="submission" date="2020-08" db="EMBL/GenBank/DDBJ databases">
        <title>Spodoptera exigua strain:BAW_Kor-Di-RS1 Genome sequencing and assembly.</title>
        <authorList>
            <person name="Kim J."/>
            <person name="Nam H.Y."/>
            <person name="Kwon M."/>
            <person name="Choi J.H."/>
            <person name="Cho S.R."/>
            <person name="Kim G.-H."/>
        </authorList>
    </citation>
    <scope>NUCLEOTIDE SEQUENCE</scope>
    <source>
        <strain evidence="6">BAW_Kor-Di-RS1</strain>
        <tissue evidence="6">Whole-body</tissue>
    </source>
</reference>
<protein>
    <recommendedName>
        <fullName evidence="8">MORN repeat-containing protein 5</fullName>
    </recommendedName>
</protein>
<evidence type="ECO:0000313" key="7">
    <source>
        <dbReference type="Proteomes" id="UP000648187"/>
    </source>
</evidence>
<comment type="subcellular location">
    <subcellularLocation>
        <location evidence="1">Cell projection</location>
        <location evidence="1">Cilium</location>
        <location evidence="1">Flagellum</location>
    </subcellularLocation>
</comment>
<organism evidence="6 7">
    <name type="scientific">Spodoptera exigua</name>
    <name type="common">Beet armyworm</name>
    <name type="synonym">Noctua fulgens</name>
    <dbReference type="NCBI Taxonomy" id="7107"/>
    <lineage>
        <taxon>Eukaryota</taxon>
        <taxon>Metazoa</taxon>
        <taxon>Ecdysozoa</taxon>
        <taxon>Arthropoda</taxon>
        <taxon>Hexapoda</taxon>
        <taxon>Insecta</taxon>
        <taxon>Pterygota</taxon>
        <taxon>Neoptera</taxon>
        <taxon>Endopterygota</taxon>
        <taxon>Lepidoptera</taxon>
        <taxon>Glossata</taxon>
        <taxon>Ditrysia</taxon>
        <taxon>Noctuoidea</taxon>
        <taxon>Noctuidae</taxon>
        <taxon>Amphipyrinae</taxon>
        <taxon>Spodoptera</taxon>
    </lineage>
</organism>
<keyword evidence="7" id="KW-1185">Reference proteome</keyword>
<evidence type="ECO:0000256" key="5">
    <source>
        <dbReference type="SAM" id="MobiDB-lite"/>
    </source>
</evidence>
<proteinExistence type="predicted"/>
<evidence type="ECO:0000256" key="1">
    <source>
        <dbReference type="ARBA" id="ARBA00004230"/>
    </source>
</evidence>
<dbReference type="AlphaFoldDB" id="A0A835G8H9"/>
<feature type="compositionally biased region" description="Basic and acidic residues" evidence="5">
    <location>
        <begin position="235"/>
        <end position="246"/>
    </location>
</feature>
<dbReference type="GO" id="GO:0031514">
    <property type="term" value="C:motile cilium"/>
    <property type="evidence" value="ECO:0007669"/>
    <property type="project" value="UniProtKB-SubCell"/>
</dbReference>
<accession>A0A835G8H9</accession>
<keyword evidence="4" id="KW-0966">Cell projection</keyword>
<dbReference type="PANTHER" id="PTHR46437:SF1">
    <property type="entry name" value="MORN REPEAT-CONTAINING PROTEIN 5"/>
    <property type="match status" value="1"/>
</dbReference>
<dbReference type="EMBL" id="JACKWZ010000277">
    <property type="protein sequence ID" value="KAF9410102.1"/>
    <property type="molecule type" value="Genomic_DNA"/>
</dbReference>
<dbReference type="Gene3D" id="2.20.110.10">
    <property type="entry name" value="Histone H3 K4-specific methyltransferase SET7/9 N-terminal domain"/>
    <property type="match status" value="1"/>
</dbReference>
<feature type="region of interest" description="Disordered" evidence="5">
    <location>
        <begin position="203"/>
        <end position="270"/>
    </location>
</feature>
<evidence type="ECO:0000256" key="3">
    <source>
        <dbReference type="ARBA" id="ARBA00023069"/>
    </source>
</evidence>
<evidence type="ECO:0000256" key="4">
    <source>
        <dbReference type="ARBA" id="ARBA00023273"/>
    </source>
</evidence>
<evidence type="ECO:0000256" key="2">
    <source>
        <dbReference type="ARBA" id="ARBA00022846"/>
    </source>
</evidence>
<evidence type="ECO:0000313" key="6">
    <source>
        <dbReference type="EMBL" id="KAF9410102.1"/>
    </source>
</evidence>
<name>A0A835G8H9_SPOEX</name>
<keyword evidence="2" id="KW-0282">Flagellum</keyword>
<feature type="compositionally biased region" description="Polar residues" evidence="5">
    <location>
        <begin position="249"/>
        <end position="270"/>
    </location>
</feature>
<dbReference type="PANTHER" id="PTHR46437">
    <property type="entry name" value="MORN REPEAT-CONTAINING PROTEIN 5"/>
    <property type="match status" value="1"/>
</dbReference>
<gene>
    <name evidence="6" type="ORF">HW555_010714</name>
</gene>
<dbReference type="InterPro" id="IPR042814">
    <property type="entry name" value="Morn5"/>
</dbReference>
<keyword evidence="3" id="KW-0969">Cilium</keyword>